<comment type="similarity">
    <text evidence="2 10">Belongs to the glycosyl hydrolase 38 family.</text>
</comment>
<dbReference type="InterPro" id="IPR027291">
    <property type="entry name" value="Glyco_hydro_38_N_sf"/>
</dbReference>
<dbReference type="GO" id="GO:0046872">
    <property type="term" value="F:metal ion binding"/>
    <property type="evidence" value="ECO:0007669"/>
    <property type="project" value="UniProtKB-KW"/>
</dbReference>
<dbReference type="SMART" id="SM00872">
    <property type="entry name" value="Alpha-mann_mid"/>
    <property type="match status" value="1"/>
</dbReference>
<evidence type="ECO:0000313" key="13">
    <source>
        <dbReference type="Proteomes" id="UP000494206"/>
    </source>
</evidence>
<dbReference type="Pfam" id="PF09261">
    <property type="entry name" value="Alpha-mann_mid"/>
    <property type="match status" value="1"/>
</dbReference>
<dbReference type="CDD" id="cd10810">
    <property type="entry name" value="GH38N_AMII_LAM_like"/>
    <property type="match status" value="1"/>
</dbReference>
<dbReference type="Pfam" id="PF07748">
    <property type="entry name" value="Glyco_hydro_38C"/>
    <property type="match status" value="1"/>
</dbReference>
<dbReference type="InterPro" id="IPR015341">
    <property type="entry name" value="Glyco_hydro_38_cen"/>
</dbReference>
<dbReference type="Pfam" id="PF01074">
    <property type="entry name" value="Glyco_hydro_38N"/>
    <property type="match status" value="1"/>
</dbReference>
<dbReference type="InterPro" id="IPR000602">
    <property type="entry name" value="Glyco_hydro_38_N"/>
</dbReference>
<dbReference type="InterPro" id="IPR013780">
    <property type="entry name" value="Glyco_hydro_b"/>
</dbReference>
<dbReference type="FunFam" id="1.20.1270.50:FF:000003">
    <property type="entry name" value="Alpha-mannosidase"/>
    <property type="match status" value="1"/>
</dbReference>
<dbReference type="InterPro" id="IPR028995">
    <property type="entry name" value="Glyco_hydro_57/38_cen_sf"/>
</dbReference>
<evidence type="ECO:0000256" key="3">
    <source>
        <dbReference type="ARBA" id="ARBA00012752"/>
    </source>
</evidence>
<keyword evidence="5 10" id="KW-0378">Hydrolase</keyword>
<dbReference type="InterPro" id="IPR050843">
    <property type="entry name" value="Glycosyl_Hydrlase_38"/>
</dbReference>
<evidence type="ECO:0000256" key="4">
    <source>
        <dbReference type="ARBA" id="ARBA00022723"/>
    </source>
</evidence>
<dbReference type="GO" id="GO:0005764">
    <property type="term" value="C:lysosome"/>
    <property type="evidence" value="ECO:0007669"/>
    <property type="project" value="TreeGrafter"/>
</dbReference>
<organism evidence="12 13">
    <name type="scientific">Caenorhabditis bovis</name>
    <dbReference type="NCBI Taxonomy" id="2654633"/>
    <lineage>
        <taxon>Eukaryota</taxon>
        <taxon>Metazoa</taxon>
        <taxon>Ecdysozoa</taxon>
        <taxon>Nematoda</taxon>
        <taxon>Chromadorea</taxon>
        <taxon>Rhabditida</taxon>
        <taxon>Rhabditina</taxon>
        <taxon>Rhabditomorpha</taxon>
        <taxon>Rhabditoidea</taxon>
        <taxon>Rhabditidae</taxon>
        <taxon>Peloderinae</taxon>
        <taxon>Caenorhabditis</taxon>
    </lineage>
</organism>
<dbReference type="AlphaFoldDB" id="A0A8S1EMX4"/>
<dbReference type="Gene3D" id="2.60.40.1360">
    <property type="match status" value="1"/>
</dbReference>
<dbReference type="Gene3D" id="2.70.98.30">
    <property type="entry name" value="Golgi alpha-mannosidase II, domain 4"/>
    <property type="match status" value="1"/>
</dbReference>
<keyword evidence="8" id="KW-0325">Glycoprotein</keyword>
<evidence type="ECO:0000256" key="1">
    <source>
        <dbReference type="ARBA" id="ARBA00000365"/>
    </source>
</evidence>
<keyword evidence="13" id="KW-1185">Reference proteome</keyword>
<dbReference type="Proteomes" id="UP000494206">
    <property type="component" value="Unassembled WGS sequence"/>
</dbReference>
<feature type="domain" description="Glycoside hydrolase family 38 central" evidence="11">
    <location>
        <begin position="361"/>
        <end position="436"/>
    </location>
</feature>
<comment type="caution">
    <text evidence="12">The sequence shown here is derived from an EMBL/GenBank/DDBJ whole genome shotgun (WGS) entry which is preliminary data.</text>
</comment>
<evidence type="ECO:0000256" key="2">
    <source>
        <dbReference type="ARBA" id="ARBA00009792"/>
    </source>
</evidence>
<evidence type="ECO:0000256" key="10">
    <source>
        <dbReference type="RuleBase" id="RU361199"/>
    </source>
</evidence>
<evidence type="ECO:0000313" key="12">
    <source>
        <dbReference type="EMBL" id="CAB3399154.1"/>
    </source>
</evidence>
<dbReference type="GO" id="GO:0030246">
    <property type="term" value="F:carbohydrate binding"/>
    <property type="evidence" value="ECO:0007669"/>
    <property type="project" value="InterPro"/>
</dbReference>
<evidence type="ECO:0000256" key="8">
    <source>
        <dbReference type="ARBA" id="ARBA00023180"/>
    </source>
</evidence>
<evidence type="ECO:0000256" key="9">
    <source>
        <dbReference type="ARBA" id="ARBA00023295"/>
    </source>
</evidence>
<comment type="catalytic activity">
    <reaction evidence="1">
        <text>Hydrolysis of terminal, non-reducing alpha-D-mannose residues in alpha-D-mannosides.</text>
        <dbReference type="EC" id="3.2.1.24"/>
    </reaction>
</comment>
<dbReference type="GO" id="GO:0006013">
    <property type="term" value="P:mannose metabolic process"/>
    <property type="evidence" value="ECO:0007669"/>
    <property type="project" value="InterPro"/>
</dbReference>
<dbReference type="EMBL" id="CADEPM010000002">
    <property type="protein sequence ID" value="CAB3399154.1"/>
    <property type="molecule type" value="Genomic_DNA"/>
</dbReference>
<dbReference type="SUPFAM" id="SSF74650">
    <property type="entry name" value="Galactose mutarotase-like"/>
    <property type="match status" value="1"/>
</dbReference>
<evidence type="ECO:0000256" key="6">
    <source>
        <dbReference type="ARBA" id="ARBA00022833"/>
    </source>
</evidence>
<dbReference type="SUPFAM" id="SSF88688">
    <property type="entry name" value="Families 57/38 glycoside transferase middle domain"/>
    <property type="match status" value="1"/>
</dbReference>
<dbReference type="InterPro" id="IPR011682">
    <property type="entry name" value="Glyco_hydro_38_C"/>
</dbReference>
<dbReference type="FunFam" id="3.20.110.10:FF:000001">
    <property type="entry name" value="Alpha-mannosidase"/>
    <property type="match status" value="1"/>
</dbReference>
<dbReference type="FunFam" id="1.20.1270.50:FF:000002">
    <property type="entry name" value="Alpha-mannosidase"/>
    <property type="match status" value="1"/>
</dbReference>
<comment type="cofactor">
    <cofactor evidence="10">
        <name>Zn(2+)</name>
        <dbReference type="ChEBI" id="CHEBI:29105"/>
    </cofactor>
    <text evidence="10">Binds 1 zinc ion per subunit.</text>
</comment>
<proteinExistence type="inferred from homology"/>
<dbReference type="PANTHER" id="PTHR11607:SF3">
    <property type="entry name" value="LYSOSOMAL ALPHA-MANNOSIDASE"/>
    <property type="match status" value="1"/>
</dbReference>
<dbReference type="FunFam" id="2.70.98.30:FF:000003">
    <property type="entry name" value="Alpha-mannosidase"/>
    <property type="match status" value="1"/>
</dbReference>
<keyword evidence="6 10" id="KW-0862">Zinc</keyword>
<protein>
    <recommendedName>
        <fullName evidence="3 10">Alpha-mannosidase</fullName>
        <ecNumber evidence="10">3.2.1.-</ecNumber>
    </recommendedName>
</protein>
<evidence type="ECO:0000256" key="7">
    <source>
        <dbReference type="ARBA" id="ARBA00023157"/>
    </source>
</evidence>
<dbReference type="SUPFAM" id="SSF88713">
    <property type="entry name" value="Glycoside hydrolase/deacetylase"/>
    <property type="match status" value="1"/>
</dbReference>
<accession>A0A8S1EMX4</accession>
<gene>
    <name evidence="12" type="ORF">CBOVIS_LOCUS2321</name>
</gene>
<dbReference type="OrthoDB" id="2016903at2759"/>
<keyword evidence="10" id="KW-0732">Signal</keyword>
<feature type="chain" id="PRO_5035966058" description="Alpha-mannosidase" evidence="10">
    <location>
        <begin position="22"/>
        <end position="960"/>
    </location>
</feature>
<name>A0A8S1EMX4_9PELO</name>
<keyword evidence="4 10" id="KW-0479">Metal-binding</keyword>
<dbReference type="InterPro" id="IPR037094">
    <property type="entry name" value="Glyco_hydro_38_cen_sf"/>
</dbReference>
<dbReference type="GO" id="GO:0004559">
    <property type="term" value="F:alpha-mannosidase activity"/>
    <property type="evidence" value="ECO:0007669"/>
    <property type="project" value="UniProtKB-EC"/>
</dbReference>
<reference evidence="12 13" key="1">
    <citation type="submission" date="2020-04" db="EMBL/GenBank/DDBJ databases">
        <authorList>
            <person name="Laetsch R D."/>
            <person name="Stevens L."/>
            <person name="Kumar S."/>
            <person name="Blaxter L. M."/>
        </authorList>
    </citation>
    <scope>NUCLEOTIDE SEQUENCE [LARGE SCALE GENOMIC DNA]</scope>
</reference>
<evidence type="ECO:0000259" key="11">
    <source>
        <dbReference type="SMART" id="SM00872"/>
    </source>
</evidence>
<dbReference type="InterPro" id="IPR011330">
    <property type="entry name" value="Glyco_hydro/deAcase_b/a-brl"/>
</dbReference>
<dbReference type="PANTHER" id="PTHR11607">
    <property type="entry name" value="ALPHA-MANNOSIDASE"/>
    <property type="match status" value="1"/>
</dbReference>
<feature type="signal peptide" evidence="10">
    <location>
        <begin position="1"/>
        <end position="21"/>
    </location>
</feature>
<sequence>MSVRPMVRLVTFFPILYCILGTSLQDCSWNVCHPIASENDVITVHLIAHTHDDLGWIKTVDQYYYGARPDLVPVGVQYIYNTVIEELLKNPDRRFSFAETGFLWRWYTSNGHSEKHQLQKLVKNGQIELIGGGWVQNDEATSHYVDIIDQMTLGLQRLYQLFGECGKPKVGWQIDPFGHSREMANIYSQMGYDAIYFARMHYLEKKLRLKNRTLEFIWDSSNYQNSKIFTGAFFQDNYGPPDGFCWDTLCGDDPIMDIPNLEEYNVDEKVDAFVEHVRKQAAVQETNQIMLLMGSDFQYTNANTWYINLDKLIKHVNARTAKKVKVIYSTPSCYTQAVLSQKPHLSIKRDDLYPYASGNHSYWTGFFTSRPTFKGMIREASALLQLGKQMDMIANLGPEDDSDIDVLREASALTQHHDAVTGTAKENVTRDYEKQLAEGMHQIQVVMNEYLKKLSPGALDANVVLCPLINETICNEMKNVKNAVIVLFNSNTRTYKGVVRIPYYENSVVVTNVNGSKIDHELVPTFKTGQLKNPNRAPYEIHVFVNVPPVGYTTIFARSDIPSSRQIVAAETTFGFDKPFSIENEFIRLSFDADGFLNRYTDKSTLQSNAFRQAFFYYEGTDSNDTQPSGAYIFRPKSQKPKMFDSLDSVQIIETSLVSEVRQIFSAYISQTIRLSRNADYVEFEWIVGPIPKEEKNFVSKEVVTRYITELKTDDYFYTDSNGRQAMKRRFRSASSFEYEDTEPVAGNYYPITSFAYMKWEKVQFSLVTDRSQGCTSNNGEMEIMLHRRCFYDDHFGVEEALDEPGIDGKGLVAMGKHRVFFSDVKNGPSRTRVIAADTFHKPVLAFATSRNPTKFKYARNLEYSGIVSEFPPSIHLLTLEKWAKNNNGLIRFENLLYDDDEVMLDFERDVKELFKSFKIVDYHELLLGANRNASTNETHRNGAMRPGEIRTFAITIERY</sequence>
<evidence type="ECO:0000256" key="5">
    <source>
        <dbReference type="ARBA" id="ARBA00022801"/>
    </source>
</evidence>
<dbReference type="EC" id="3.2.1.-" evidence="10"/>
<dbReference type="Gene3D" id="2.60.40.1180">
    <property type="entry name" value="Golgi alpha-mannosidase II"/>
    <property type="match status" value="1"/>
</dbReference>
<dbReference type="Gene3D" id="3.20.110.10">
    <property type="entry name" value="Glycoside hydrolase 38, N terminal domain"/>
    <property type="match status" value="1"/>
</dbReference>
<dbReference type="FunFam" id="2.60.40.1180:FF:000082">
    <property type="entry name" value="Alpha-mannosidase"/>
    <property type="match status" value="1"/>
</dbReference>
<dbReference type="Gene3D" id="1.20.1270.50">
    <property type="entry name" value="Glycoside hydrolase family 38, central domain"/>
    <property type="match status" value="2"/>
</dbReference>
<dbReference type="InterPro" id="IPR011013">
    <property type="entry name" value="Gal_mutarotase_sf_dom"/>
</dbReference>
<keyword evidence="9 10" id="KW-0326">Glycosidase</keyword>
<keyword evidence="7" id="KW-1015">Disulfide bond</keyword>